<dbReference type="CDD" id="cd18787">
    <property type="entry name" value="SF2_C_DEAD"/>
    <property type="match status" value="1"/>
</dbReference>
<dbReference type="InterPro" id="IPR011545">
    <property type="entry name" value="DEAD/DEAH_box_helicase_dom"/>
</dbReference>
<comment type="function">
    <text evidence="7">RNA helicase.</text>
</comment>
<feature type="domain" description="Helicase ATP-binding" evidence="9">
    <location>
        <begin position="223"/>
        <end position="439"/>
    </location>
</feature>
<dbReference type="InterPro" id="IPR014001">
    <property type="entry name" value="Helicase_ATP-bd"/>
</dbReference>
<dbReference type="EMBL" id="CDMY01000618">
    <property type="protein sequence ID" value="CEM26524.1"/>
    <property type="molecule type" value="Genomic_DNA"/>
</dbReference>
<evidence type="ECO:0000256" key="1">
    <source>
        <dbReference type="ARBA" id="ARBA00022741"/>
    </source>
</evidence>
<dbReference type="Pfam" id="PF00270">
    <property type="entry name" value="DEAD"/>
    <property type="match status" value="1"/>
</dbReference>
<evidence type="ECO:0000313" key="11">
    <source>
        <dbReference type="EMBL" id="CEM26524.1"/>
    </source>
</evidence>
<dbReference type="PROSITE" id="PS51192">
    <property type="entry name" value="HELICASE_ATP_BIND_1"/>
    <property type="match status" value="1"/>
</dbReference>
<feature type="compositionally biased region" description="Basic residues" evidence="8">
    <location>
        <begin position="155"/>
        <end position="164"/>
    </location>
</feature>
<evidence type="ECO:0000256" key="5">
    <source>
        <dbReference type="ARBA" id="ARBA00022884"/>
    </source>
</evidence>
<dbReference type="SMART" id="SM00487">
    <property type="entry name" value="DEXDc"/>
    <property type="match status" value="1"/>
</dbReference>
<feature type="domain" description="Helicase C-terminal" evidence="10">
    <location>
        <begin position="468"/>
        <end position="649"/>
    </location>
</feature>
<evidence type="ECO:0000256" key="3">
    <source>
        <dbReference type="ARBA" id="ARBA00022806"/>
    </source>
</evidence>
<evidence type="ECO:0000256" key="8">
    <source>
        <dbReference type="SAM" id="MobiDB-lite"/>
    </source>
</evidence>
<keyword evidence="5 7" id="KW-0694">RNA-binding</keyword>
<sequence length="688" mass="75471">MEEEAGRKKRRRKTTARRVDETKDAGMEEDHQVQTSQHTSEEPAEDESAPAAADFSSLLDIRRMLNPTAVRQSPRPPPNEKTGDQDDKDDAEDAKSLFGEGGVTDQGAGPPSGSSATEAATPRPDWTSRYWVVQPMKAAAAMADEEQEEKQGGGQRKKRKRKRGASADNNNGFDEGSVGGWFSKWGVALHPRVVDVLRRNSIGHLFPIQEAVIPFLLRGSDADVDSSFASDMCVAAPTGQGKTLCYVIPIVQVLYDRLVPRIRAVVIVPTRELADQVHTVFNKFCGTPHASYTGPSTATLRAVSLVGQTSFSEELRQIGGSSSSSGSGPPDIVVCTPGRLVEHCRHEGGGGGIFAAVRWLVLDEADRLLTQAYQQWLQVVMQMVHRRHGPPQGMSDGPGRQMVSLNTGRCPLQKLLLSATMTKNPQKMAHLQLHRPLFFLSSDTGQYGTPASLSQFYCVCQDDKKTLALTHIMLHLTGQVSAAGEDRLRCVVFCASRDTAHRLARLLQILVQMEAGQGQEGDEREEGGDGGLSGLRVAEFSASLNQQRRFKLMKDFKSGSIGCLVCSDVVARGIDISDVDGVLNYDVPTSLRTYIHRAGRTARAGRLGATYTLVRPKEMHHFKGMLKKSVDSWDRIQRHSVPIEFYRERAQRHRDAVDLLQKCLTLESKGLIRSTDPVGAPLSDLQSD</sequence>
<feature type="region of interest" description="Disordered" evidence="8">
    <location>
        <begin position="141"/>
        <end position="173"/>
    </location>
</feature>
<dbReference type="PROSITE" id="PS00039">
    <property type="entry name" value="DEAD_ATP_HELICASE"/>
    <property type="match status" value="1"/>
</dbReference>
<dbReference type="SUPFAM" id="SSF52540">
    <property type="entry name" value="P-loop containing nucleoside triphosphate hydrolases"/>
    <property type="match status" value="1"/>
</dbReference>
<accession>A0A0G4GCK4</accession>
<evidence type="ECO:0000256" key="6">
    <source>
        <dbReference type="RuleBase" id="RU000492"/>
    </source>
</evidence>
<organism evidence="11 12">
    <name type="scientific">Vitrella brassicaformis (strain CCMP3155)</name>
    <dbReference type="NCBI Taxonomy" id="1169540"/>
    <lineage>
        <taxon>Eukaryota</taxon>
        <taxon>Sar</taxon>
        <taxon>Alveolata</taxon>
        <taxon>Colpodellida</taxon>
        <taxon>Vitrellaceae</taxon>
        <taxon>Vitrella</taxon>
    </lineage>
</organism>
<feature type="region of interest" description="Disordered" evidence="8">
    <location>
        <begin position="1"/>
        <end position="126"/>
    </location>
</feature>
<dbReference type="FunCoup" id="A0A0G4GCK4">
    <property type="interactions" value="1"/>
</dbReference>
<dbReference type="InterPro" id="IPR001650">
    <property type="entry name" value="Helicase_C-like"/>
</dbReference>
<dbReference type="GO" id="GO:0003724">
    <property type="term" value="F:RNA helicase activity"/>
    <property type="evidence" value="ECO:0007669"/>
    <property type="project" value="UniProtKB-EC"/>
</dbReference>
<evidence type="ECO:0000256" key="4">
    <source>
        <dbReference type="ARBA" id="ARBA00022840"/>
    </source>
</evidence>
<feature type="compositionally biased region" description="Basic residues" evidence="8">
    <location>
        <begin position="7"/>
        <end position="16"/>
    </location>
</feature>
<comment type="domain">
    <text evidence="7">The Q motif is unique to and characteristic of the DEAD box family of RNA helicases and controls ATP binding and hydrolysis.</text>
</comment>
<dbReference type="Pfam" id="PF00271">
    <property type="entry name" value="Helicase_C"/>
    <property type="match status" value="1"/>
</dbReference>
<dbReference type="GO" id="GO:0016787">
    <property type="term" value="F:hydrolase activity"/>
    <property type="evidence" value="ECO:0007669"/>
    <property type="project" value="UniProtKB-KW"/>
</dbReference>
<evidence type="ECO:0000313" key="12">
    <source>
        <dbReference type="Proteomes" id="UP000041254"/>
    </source>
</evidence>
<dbReference type="PANTHER" id="PTHR24031">
    <property type="entry name" value="RNA HELICASE"/>
    <property type="match status" value="1"/>
</dbReference>
<dbReference type="VEuPathDB" id="CryptoDB:Vbra_6178"/>
<dbReference type="OrthoDB" id="3370at2759"/>
<dbReference type="AlphaFoldDB" id="A0A0G4GCK4"/>
<dbReference type="Gene3D" id="3.40.50.300">
    <property type="entry name" value="P-loop containing nucleotide triphosphate hydrolases"/>
    <property type="match status" value="2"/>
</dbReference>
<gene>
    <name evidence="11" type="ORF">Vbra_6178</name>
</gene>
<dbReference type="SMART" id="SM00490">
    <property type="entry name" value="HELICc"/>
    <property type="match status" value="1"/>
</dbReference>
<dbReference type="InterPro" id="IPR000629">
    <property type="entry name" value="RNA-helicase_DEAD-box_CS"/>
</dbReference>
<dbReference type="Proteomes" id="UP000041254">
    <property type="component" value="Unassembled WGS sequence"/>
</dbReference>
<dbReference type="STRING" id="1169540.A0A0G4GCK4"/>
<dbReference type="EC" id="3.6.4.13" evidence="7"/>
<keyword evidence="4 6" id="KW-0067">ATP-binding</keyword>
<name>A0A0G4GCK4_VITBC</name>
<comment type="similarity">
    <text evidence="6">Belongs to the DEAD box helicase family.</text>
</comment>
<dbReference type="GO" id="GO:0005524">
    <property type="term" value="F:ATP binding"/>
    <property type="evidence" value="ECO:0007669"/>
    <property type="project" value="UniProtKB-UniRule"/>
</dbReference>
<dbReference type="InterPro" id="IPR027417">
    <property type="entry name" value="P-loop_NTPase"/>
</dbReference>
<proteinExistence type="inferred from homology"/>
<dbReference type="CDD" id="cd17956">
    <property type="entry name" value="DEADc_DDX51"/>
    <property type="match status" value="1"/>
</dbReference>
<keyword evidence="3 6" id="KW-0347">Helicase</keyword>
<evidence type="ECO:0000256" key="2">
    <source>
        <dbReference type="ARBA" id="ARBA00022801"/>
    </source>
</evidence>
<keyword evidence="1 6" id="KW-0547">Nucleotide-binding</keyword>
<evidence type="ECO:0000259" key="10">
    <source>
        <dbReference type="PROSITE" id="PS51194"/>
    </source>
</evidence>
<evidence type="ECO:0000259" key="9">
    <source>
        <dbReference type="PROSITE" id="PS51192"/>
    </source>
</evidence>
<protein>
    <recommendedName>
        <fullName evidence="7">ATP-dependent RNA helicase</fullName>
        <ecNumber evidence="7">3.6.4.13</ecNumber>
    </recommendedName>
</protein>
<dbReference type="PhylomeDB" id="A0A0G4GCK4"/>
<comment type="catalytic activity">
    <reaction evidence="7">
        <text>ATP + H2O = ADP + phosphate + H(+)</text>
        <dbReference type="Rhea" id="RHEA:13065"/>
        <dbReference type="ChEBI" id="CHEBI:15377"/>
        <dbReference type="ChEBI" id="CHEBI:15378"/>
        <dbReference type="ChEBI" id="CHEBI:30616"/>
        <dbReference type="ChEBI" id="CHEBI:43474"/>
        <dbReference type="ChEBI" id="CHEBI:456216"/>
        <dbReference type="EC" id="3.6.4.13"/>
    </reaction>
</comment>
<feature type="compositionally biased region" description="Basic and acidic residues" evidence="8">
    <location>
        <begin position="17"/>
        <end position="32"/>
    </location>
</feature>
<reference evidence="11 12" key="1">
    <citation type="submission" date="2014-11" db="EMBL/GenBank/DDBJ databases">
        <authorList>
            <person name="Zhu J."/>
            <person name="Qi W."/>
            <person name="Song R."/>
        </authorList>
    </citation>
    <scope>NUCLEOTIDE SEQUENCE [LARGE SCALE GENOMIC DNA]</scope>
</reference>
<keyword evidence="2 6" id="KW-0378">Hydrolase</keyword>
<dbReference type="OMA" id="HEVKAFD"/>
<keyword evidence="12" id="KW-1185">Reference proteome</keyword>
<evidence type="ECO:0000256" key="7">
    <source>
        <dbReference type="RuleBase" id="RU365068"/>
    </source>
</evidence>
<dbReference type="PROSITE" id="PS51194">
    <property type="entry name" value="HELICASE_CTER"/>
    <property type="match status" value="1"/>
</dbReference>
<dbReference type="GO" id="GO:0003723">
    <property type="term" value="F:RNA binding"/>
    <property type="evidence" value="ECO:0007669"/>
    <property type="project" value="UniProtKB-UniRule"/>
</dbReference>
<dbReference type="InParanoid" id="A0A0G4GCK4"/>